<dbReference type="EMBL" id="SZZH01000003">
    <property type="protein sequence ID" value="TKV58587.1"/>
    <property type="molecule type" value="Genomic_DNA"/>
</dbReference>
<dbReference type="Gene3D" id="3.30.300.20">
    <property type="match status" value="1"/>
</dbReference>
<keyword evidence="4" id="KW-1185">Reference proteome</keyword>
<protein>
    <submittedName>
        <fullName evidence="3">Organic hydroperoxide resistance protein</fullName>
    </submittedName>
</protein>
<dbReference type="PANTHER" id="PTHR33797:SF2">
    <property type="entry name" value="ORGANIC HYDROPEROXIDE RESISTANCE PROTEIN-LIKE"/>
    <property type="match status" value="1"/>
</dbReference>
<evidence type="ECO:0000256" key="1">
    <source>
        <dbReference type="ARBA" id="ARBA00007378"/>
    </source>
</evidence>
<name>A0A4U6QEC0_9ACTN</name>
<dbReference type="InterPro" id="IPR003718">
    <property type="entry name" value="OsmC/Ohr_fam"/>
</dbReference>
<organism evidence="3 4">
    <name type="scientific">Nakamurella flava</name>
    <dbReference type="NCBI Taxonomy" id="2576308"/>
    <lineage>
        <taxon>Bacteria</taxon>
        <taxon>Bacillati</taxon>
        <taxon>Actinomycetota</taxon>
        <taxon>Actinomycetes</taxon>
        <taxon>Nakamurellales</taxon>
        <taxon>Nakamurellaceae</taxon>
        <taxon>Nakamurella</taxon>
    </lineage>
</organism>
<sequence>MRSSSSRSPSRPRPAAPSPRPSPASRSPWTPRWSADPTSWWGVRRVAPTARAAGGFPTFGSGLSRHRGPPSAISLGGTAVKTLYRTTATAWGGRLGHVESADGRFTADLSMPADMGGDDGPGTNPEQLFAAGYAACFHNALRTVARRRRVDVTDSAVSVTIGLSGGGEDGFHLAATIEAEIPGVEDTLGQELLEAAHERCPYSRATRGNIPAEIRLVSSE</sequence>
<dbReference type="Gene3D" id="2.20.25.10">
    <property type="match status" value="1"/>
</dbReference>
<evidence type="ECO:0000256" key="2">
    <source>
        <dbReference type="SAM" id="MobiDB-lite"/>
    </source>
</evidence>
<dbReference type="PANTHER" id="PTHR33797">
    <property type="entry name" value="ORGANIC HYDROPEROXIDE RESISTANCE PROTEIN-LIKE"/>
    <property type="match status" value="1"/>
</dbReference>
<dbReference type="SUPFAM" id="SSF82784">
    <property type="entry name" value="OsmC-like"/>
    <property type="match status" value="1"/>
</dbReference>
<dbReference type="NCBIfam" id="TIGR03561">
    <property type="entry name" value="organ_hyd_perox"/>
    <property type="match status" value="1"/>
</dbReference>
<proteinExistence type="inferred from homology"/>
<reference evidence="3 4" key="1">
    <citation type="submission" date="2019-05" db="EMBL/GenBank/DDBJ databases">
        <title>Nakamurella sp. N5BH11, whole genome shotgun sequence.</title>
        <authorList>
            <person name="Tuo L."/>
        </authorList>
    </citation>
    <scope>NUCLEOTIDE SEQUENCE [LARGE SCALE GENOMIC DNA]</scope>
    <source>
        <strain evidence="3 4">N5BH11</strain>
    </source>
</reference>
<evidence type="ECO:0000313" key="3">
    <source>
        <dbReference type="EMBL" id="TKV58587.1"/>
    </source>
</evidence>
<feature type="compositionally biased region" description="Pro residues" evidence="2">
    <location>
        <begin position="11"/>
        <end position="22"/>
    </location>
</feature>
<dbReference type="InterPro" id="IPR015946">
    <property type="entry name" value="KH_dom-like_a/b"/>
</dbReference>
<gene>
    <name evidence="3" type="ORF">FDO65_13695</name>
</gene>
<dbReference type="AlphaFoldDB" id="A0A4U6QEC0"/>
<evidence type="ECO:0000313" key="4">
    <source>
        <dbReference type="Proteomes" id="UP000306985"/>
    </source>
</evidence>
<dbReference type="Proteomes" id="UP000306985">
    <property type="component" value="Unassembled WGS sequence"/>
</dbReference>
<comment type="similarity">
    <text evidence="1">Belongs to the OsmC/Ohr family.</text>
</comment>
<dbReference type="Pfam" id="PF02566">
    <property type="entry name" value="OsmC"/>
    <property type="match status" value="1"/>
</dbReference>
<dbReference type="InterPro" id="IPR036102">
    <property type="entry name" value="OsmC/Ohrsf"/>
</dbReference>
<accession>A0A4U6QEC0</accession>
<comment type="caution">
    <text evidence="3">The sequence shown here is derived from an EMBL/GenBank/DDBJ whole genome shotgun (WGS) entry which is preliminary data.</text>
</comment>
<dbReference type="InterPro" id="IPR019953">
    <property type="entry name" value="OHR"/>
</dbReference>
<dbReference type="OrthoDB" id="9797508at2"/>
<dbReference type="GO" id="GO:0006979">
    <property type="term" value="P:response to oxidative stress"/>
    <property type="evidence" value="ECO:0007669"/>
    <property type="project" value="InterPro"/>
</dbReference>
<feature type="region of interest" description="Disordered" evidence="2">
    <location>
        <begin position="1"/>
        <end position="34"/>
    </location>
</feature>